<dbReference type="InterPro" id="IPR011016">
    <property type="entry name" value="Znf_RING-CH"/>
</dbReference>
<evidence type="ECO:0000256" key="3">
    <source>
        <dbReference type="ARBA" id="ARBA00022833"/>
    </source>
</evidence>
<dbReference type="EMBL" id="VIEB01000472">
    <property type="protein sequence ID" value="TQD89648.1"/>
    <property type="molecule type" value="Genomic_DNA"/>
</dbReference>
<dbReference type="InterPro" id="IPR022143">
    <property type="entry name" value="DUF3675"/>
</dbReference>
<keyword evidence="4" id="KW-0812">Transmembrane</keyword>
<evidence type="ECO:0000256" key="4">
    <source>
        <dbReference type="SAM" id="Phobius"/>
    </source>
</evidence>
<dbReference type="CDD" id="cd16495">
    <property type="entry name" value="RING_CH-C4HC3_MARCH"/>
    <property type="match status" value="1"/>
</dbReference>
<sequence>MGDHFVLFVDRLITESTLEAVIESTYQLQHPTPTTIQDIMESSHQIDMNTLSSPSKFVQCRICHDEDDDSNMEAPCSCCGSLKKEQDDTFEDCVGSSGGDLWEKVCFWSSLWASYAHRKCVQKWCNEKGDTICEICHQQFKPDYTAPPPLYHYSGIPMNFRGNWEISRRDLQNPGFIAMVTTDHGYLDTDFADEYSAPSSRSLLCCRIVAIIVLSLSLSHTHTHIHTKQVETCEYPLSKSFNKKKYAMMAEKELEEGFMVLLVLRHTLPILLSGAGEYSLTLFTLMVLRTIGILFPIYIMVRVFTVIQRRRHQQDPQISPATSDEENDFAYPSRFIQIR</sequence>
<evidence type="ECO:0000256" key="2">
    <source>
        <dbReference type="ARBA" id="ARBA00022771"/>
    </source>
</evidence>
<dbReference type="GO" id="GO:0004842">
    <property type="term" value="F:ubiquitin-protein transferase activity"/>
    <property type="evidence" value="ECO:0007669"/>
    <property type="project" value="TreeGrafter"/>
</dbReference>
<keyword evidence="1" id="KW-0479">Metal-binding</keyword>
<feature type="transmembrane region" description="Helical" evidence="4">
    <location>
        <begin position="278"/>
        <end position="301"/>
    </location>
</feature>
<evidence type="ECO:0000256" key="1">
    <source>
        <dbReference type="ARBA" id="ARBA00022723"/>
    </source>
</evidence>
<dbReference type="InterPro" id="IPR013083">
    <property type="entry name" value="Znf_RING/FYVE/PHD"/>
</dbReference>
<dbReference type="PROSITE" id="PS51292">
    <property type="entry name" value="ZF_RING_CH"/>
    <property type="match status" value="1"/>
</dbReference>
<protein>
    <recommendedName>
        <fullName evidence="5">RING-CH-type domain-containing protein</fullName>
    </recommendedName>
</protein>
<dbReference type="SUPFAM" id="SSF57850">
    <property type="entry name" value="RING/U-box"/>
    <property type="match status" value="1"/>
</dbReference>
<dbReference type="SMART" id="SM00744">
    <property type="entry name" value="RINGv"/>
    <property type="match status" value="1"/>
</dbReference>
<reference evidence="6 7" key="1">
    <citation type="journal article" date="2019" name="G3 (Bethesda)">
        <title>Sequencing of a Wild Apple (Malus baccata) Genome Unravels the Differences Between Cultivated and Wild Apple Species Regarding Disease Resistance and Cold Tolerance.</title>
        <authorList>
            <person name="Chen X."/>
        </authorList>
    </citation>
    <scope>NUCLEOTIDE SEQUENCE [LARGE SCALE GENOMIC DNA]</scope>
    <source>
        <strain evidence="7">cv. Shandingzi</strain>
        <tissue evidence="6">Leaves</tissue>
    </source>
</reference>
<dbReference type="Gene3D" id="3.30.40.10">
    <property type="entry name" value="Zinc/RING finger domain, C3HC4 (zinc finger)"/>
    <property type="match status" value="1"/>
</dbReference>
<dbReference type="PANTHER" id="PTHR23012:SF174">
    <property type="entry name" value="OS01G0121200 PROTEIN"/>
    <property type="match status" value="1"/>
</dbReference>
<keyword evidence="3" id="KW-0862">Zinc</keyword>
<evidence type="ECO:0000313" key="6">
    <source>
        <dbReference type="EMBL" id="TQD89648.1"/>
    </source>
</evidence>
<evidence type="ECO:0000259" key="5">
    <source>
        <dbReference type="PROSITE" id="PS51292"/>
    </source>
</evidence>
<name>A0A540LTB7_MALBA</name>
<keyword evidence="7" id="KW-1185">Reference proteome</keyword>
<dbReference type="STRING" id="106549.A0A540LTB7"/>
<gene>
    <name evidence="6" type="ORF">C1H46_024783</name>
</gene>
<organism evidence="6 7">
    <name type="scientific">Malus baccata</name>
    <name type="common">Siberian crab apple</name>
    <name type="synonym">Pyrus baccata</name>
    <dbReference type="NCBI Taxonomy" id="106549"/>
    <lineage>
        <taxon>Eukaryota</taxon>
        <taxon>Viridiplantae</taxon>
        <taxon>Streptophyta</taxon>
        <taxon>Embryophyta</taxon>
        <taxon>Tracheophyta</taxon>
        <taxon>Spermatophyta</taxon>
        <taxon>Magnoliopsida</taxon>
        <taxon>eudicotyledons</taxon>
        <taxon>Gunneridae</taxon>
        <taxon>Pentapetalae</taxon>
        <taxon>rosids</taxon>
        <taxon>fabids</taxon>
        <taxon>Rosales</taxon>
        <taxon>Rosaceae</taxon>
        <taxon>Amygdaloideae</taxon>
        <taxon>Maleae</taxon>
        <taxon>Malus</taxon>
    </lineage>
</organism>
<proteinExistence type="predicted"/>
<dbReference type="InterPro" id="IPR033275">
    <property type="entry name" value="MARCH-like"/>
</dbReference>
<dbReference type="GO" id="GO:0016020">
    <property type="term" value="C:membrane"/>
    <property type="evidence" value="ECO:0007669"/>
    <property type="project" value="TreeGrafter"/>
</dbReference>
<dbReference type="Proteomes" id="UP000315295">
    <property type="component" value="Unassembled WGS sequence"/>
</dbReference>
<evidence type="ECO:0000313" key="7">
    <source>
        <dbReference type="Proteomes" id="UP000315295"/>
    </source>
</evidence>
<dbReference type="GO" id="GO:0008270">
    <property type="term" value="F:zinc ion binding"/>
    <property type="evidence" value="ECO:0007669"/>
    <property type="project" value="UniProtKB-KW"/>
</dbReference>
<dbReference type="Pfam" id="PF12428">
    <property type="entry name" value="DUF3675"/>
    <property type="match status" value="2"/>
</dbReference>
<accession>A0A540LTB7</accession>
<dbReference type="GO" id="GO:0016567">
    <property type="term" value="P:protein ubiquitination"/>
    <property type="evidence" value="ECO:0007669"/>
    <property type="project" value="TreeGrafter"/>
</dbReference>
<dbReference type="PANTHER" id="PTHR23012">
    <property type="entry name" value="RING/FYVE/PHD ZINC FINGER DOMAIN-CONTAINING"/>
    <property type="match status" value="1"/>
</dbReference>
<keyword evidence="2" id="KW-0863">Zinc-finger</keyword>
<keyword evidence="4" id="KW-1133">Transmembrane helix</keyword>
<dbReference type="AlphaFoldDB" id="A0A540LTB7"/>
<comment type="caution">
    <text evidence="6">The sequence shown here is derived from an EMBL/GenBank/DDBJ whole genome shotgun (WGS) entry which is preliminary data.</text>
</comment>
<feature type="domain" description="RING-CH-type" evidence="5">
    <location>
        <begin position="52"/>
        <end position="143"/>
    </location>
</feature>
<keyword evidence="4" id="KW-0472">Membrane</keyword>